<dbReference type="SUPFAM" id="SSF103647">
    <property type="entry name" value="TSP type-3 repeat"/>
    <property type="match status" value="1"/>
</dbReference>
<sequence>MDRNRSGQYHIYDPLALDLDGDGIETVAAKGFSGSLFDHNGNGIRTATGWVSADDGLLVRDLNGNGIIDNGAELFGDNTKLADGSFAKHGYAALAELDSNGDNIINAADAAFQSLRVWQDLNQDGISQTNELRTLEELGIQSLDLAYKDVNKNLGNGNTLAQQGSYTKTDGTTAKMGDLLLAADNLHSRFTNKMLSISHVRENTISPFVLGCLNK</sequence>
<evidence type="ECO:0000313" key="2">
    <source>
        <dbReference type="Proteomes" id="UP000182715"/>
    </source>
</evidence>
<evidence type="ECO:0000313" key="1">
    <source>
        <dbReference type="EMBL" id="CRL92363.1"/>
    </source>
</evidence>
<accession>A0A0H5DZX0</accession>
<dbReference type="InterPro" id="IPR028974">
    <property type="entry name" value="TSP_type-3_rpt"/>
</dbReference>
<dbReference type="GO" id="GO:0005509">
    <property type="term" value="F:calcium ion binding"/>
    <property type="evidence" value="ECO:0007669"/>
    <property type="project" value="InterPro"/>
</dbReference>
<name>A0A0H5DZX0_NEIMI</name>
<reference evidence="1 2" key="1">
    <citation type="submission" date="2014-11" db="EMBL/GenBank/DDBJ databases">
        <authorList>
            <person name="Diene M.Seydina."/>
        </authorList>
    </citation>
    <scope>NUCLEOTIDE SEQUENCE [LARGE SCALE GENOMIC DNA]</scope>
    <source>
        <strain evidence="1 2">Neisseria meningitidis CHUV</strain>
    </source>
</reference>
<dbReference type="Proteomes" id="UP000182715">
    <property type="component" value="Unassembled WGS sequence"/>
</dbReference>
<dbReference type="EMBL" id="CVTF01000051">
    <property type="protein sequence ID" value="CRL92363.1"/>
    <property type="molecule type" value="Genomic_DNA"/>
</dbReference>
<protein>
    <submittedName>
        <fullName evidence="1">Putative RTX family exoprotein</fullName>
    </submittedName>
</protein>
<proteinExistence type="predicted"/>
<dbReference type="PANTHER" id="PTHR39431:SF1">
    <property type="entry name" value="FRPA_C-RELATED PROTEIN"/>
    <property type="match status" value="1"/>
</dbReference>
<dbReference type="AlphaFoldDB" id="A0A0H5DZX0"/>
<dbReference type="PANTHER" id="PTHR39431">
    <property type="entry name" value="FRPA/C-RELATED PROTEIN"/>
    <property type="match status" value="1"/>
</dbReference>
<organism evidence="1 2">
    <name type="scientific">Neisseria meningitidis serogroup B</name>
    <dbReference type="NCBI Taxonomy" id="491"/>
    <lineage>
        <taxon>Bacteria</taxon>
        <taxon>Pseudomonadati</taxon>
        <taxon>Pseudomonadota</taxon>
        <taxon>Betaproteobacteria</taxon>
        <taxon>Neisseriales</taxon>
        <taxon>Neisseriaceae</taxon>
        <taxon>Neisseria</taxon>
    </lineage>
</organism>